<sequence>MIAEKWKSEPSEVKYLWHQRAEEEKLKKQYRTPVGVVDGLRVSISKHYENKKSMTFVNATISTPQNVTDDPESYIPGNNTFQEPTLNISDKCDWVEVELTNPSESSLQSELPNRENIQNIFTYYPQPDTPPNNYPNYYISDLPVLECNFVNDNFCHDFENHLHLEQLNLDSFIFDDFYDL</sequence>
<name>A0A9N9B1T5_9GLOM</name>
<keyword evidence="2" id="KW-1185">Reference proteome</keyword>
<reference evidence="1" key="1">
    <citation type="submission" date="2021-06" db="EMBL/GenBank/DDBJ databases">
        <authorList>
            <person name="Kallberg Y."/>
            <person name="Tangrot J."/>
            <person name="Rosling A."/>
        </authorList>
    </citation>
    <scope>NUCLEOTIDE SEQUENCE</scope>
    <source>
        <strain evidence="1">CL551</strain>
    </source>
</reference>
<accession>A0A9N9B1T5</accession>
<evidence type="ECO:0000313" key="1">
    <source>
        <dbReference type="EMBL" id="CAG8550170.1"/>
    </source>
</evidence>
<organism evidence="1 2">
    <name type="scientific">Acaulospora morrowiae</name>
    <dbReference type="NCBI Taxonomy" id="94023"/>
    <lineage>
        <taxon>Eukaryota</taxon>
        <taxon>Fungi</taxon>
        <taxon>Fungi incertae sedis</taxon>
        <taxon>Mucoromycota</taxon>
        <taxon>Glomeromycotina</taxon>
        <taxon>Glomeromycetes</taxon>
        <taxon>Diversisporales</taxon>
        <taxon>Acaulosporaceae</taxon>
        <taxon>Acaulospora</taxon>
    </lineage>
</organism>
<dbReference type="AlphaFoldDB" id="A0A9N9B1T5"/>
<dbReference type="EMBL" id="CAJVPV010003364">
    <property type="protein sequence ID" value="CAG8550170.1"/>
    <property type="molecule type" value="Genomic_DNA"/>
</dbReference>
<comment type="caution">
    <text evidence="1">The sequence shown here is derived from an EMBL/GenBank/DDBJ whole genome shotgun (WGS) entry which is preliminary data.</text>
</comment>
<protein>
    <submittedName>
        <fullName evidence="1">9741_t:CDS:1</fullName>
    </submittedName>
</protein>
<evidence type="ECO:0000313" key="2">
    <source>
        <dbReference type="Proteomes" id="UP000789342"/>
    </source>
</evidence>
<proteinExistence type="predicted"/>
<dbReference type="Proteomes" id="UP000789342">
    <property type="component" value="Unassembled WGS sequence"/>
</dbReference>
<gene>
    <name evidence="1" type="ORF">AMORRO_LOCUS5536</name>
</gene>